<dbReference type="RefSeq" id="WP_135818017.1">
    <property type="nucleotide sequence ID" value="NZ_SRPG01000128.1"/>
</dbReference>
<reference evidence="1 2" key="1">
    <citation type="submission" date="2019-03" db="EMBL/GenBank/DDBJ databases">
        <authorList>
            <person name="Li J."/>
        </authorList>
    </citation>
    <scope>NUCLEOTIDE SEQUENCE [LARGE SCALE GENOMIC DNA]</scope>
    <source>
        <strain evidence="1 2">3058</strain>
    </source>
</reference>
<keyword evidence="2" id="KW-1185">Reference proteome</keyword>
<organism evidence="1 2">
    <name type="scientific">Paracoccus liaowanqingii</name>
    <dbReference type="NCBI Taxonomy" id="2560053"/>
    <lineage>
        <taxon>Bacteria</taxon>
        <taxon>Pseudomonadati</taxon>
        <taxon>Pseudomonadota</taxon>
        <taxon>Alphaproteobacteria</taxon>
        <taxon>Rhodobacterales</taxon>
        <taxon>Paracoccaceae</taxon>
        <taxon>Paracoccus</taxon>
    </lineage>
</organism>
<dbReference type="Proteomes" id="UP000297972">
    <property type="component" value="Unassembled WGS sequence"/>
</dbReference>
<gene>
    <name evidence="1" type="ORF">E4L95_13240</name>
</gene>
<evidence type="ECO:0008006" key="3">
    <source>
        <dbReference type="Google" id="ProtNLM"/>
    </source>
</evidence>
<dbReference type="AlphaFoldDB" id="A0A4Z1BJL1"/>
<comment type="caution">
    <text evidence="1">The sequence shown here is derived from an EMBL/GenBank/DDBJ whole genome shotgun (WGS) entry which is preliminary data.</text>
</comment>
<accession>A0A4Z1BJL1</accession>
<dbReference type="EMBL" id="SRPG01000128">
    <property type="protein sequence ID" value="TGN57497.1"/>
    <property type="molecule type" value="Genomic_DNA"/>
</dbReference>
<evidence type="ECO:0000313" key="2">
    <source>
        <dbReference type="Proteomes" id="UP000297972"/>
    </source>
</evidence>
<name>A0A4Z1BJL1_9RHOB</name>
<proteinExistence type="predicted"/>
<evidence type="ECO:0000313" key="1">
    <source>
        <dbReference type="EMBL" id="TGN57497.1"/>
    </source>
</evidence>
<dbReference type="OrthoDB" id="7779042at2"/>
<sequence length="364" mass="41101">MTHSRRRLYGVGRYPGKMINLIRALVASSLLILTLASDEANAWTREQFIIAPNLIKQEMLRPDAHVPLVWNLAGQLAYHEGFGSSHIERRGSQWNLTPIISYDRNINNGFAQDTLVIGGLEFSVDEEFRRKSAPIVGASLYGRHVWGLTPKVAFALNHATRYVHAWNANYAKWSLRVQPCLTYFLSSTSRAFACGSVGRWATSLSRQDEAYIDIGTEFAYNLGTYFQSSRMTLRKTAASNSRDYQQISAAYRHQILMGDATLISAQIDLLEEVESTFVPRERIQVSATKLINMRKIEVGYVEDKRRGGVFLGEPRKETLRGVFISAQLAKGIEVRIGGFWNKASNAINDDEYAVLDFTFDLFAR</sequence>
<protein>
    <recommendedName>
        <fullName evidence="3">Porin</fullName>
    </recommendedName>
</protein>